<keyword evidence="4" id="KW-0175">Coiled coil</keyword>
<evidence type="ECO:0000256" key="9">
    <source>
        <dbReference type="ARBA" id="ARBA00041206"/>
    </source>
</evidence>
<evidence type="ECO:0000256" key="2">
    <source>
        <dbReference type="ARBA" id="ARBA00022946"/>
    </source>
</evidence>
<sequence length="386" mass="44838">MALRTVCVAALRNGTDLGVNNARTFVTTAFLCKQTPPLGPMPNEDINTKRLRSLERYRSYNRYFRQAGEAKNKPVWWKTYRGYVEQADPEHGAERVDVGLPYCRPRSTKEVKERNQLLKDNKKNAELERTSRLRTFKISLDQVQKTWENTGGPLHIKRLADHYGVFRDLFPMAYFVPQVILSIHYSRDNSGQLYFGNQLTPTEAASAPQISFDAEEGSLWTLLLTCPDEHLLDNEAEYVHWLVGNIPGGAVQAGEELCHYLPPFPARGTGYHRYIYVLFKQDGHVNFQEDLRPSPCHSLADRTFKTVDFYRKHQDSMTPVGLAFFQSQWDESVTDTFHNTLNMKEPVFEFIRPPVYHPPQVKYPHRQPLRYLDRYRDGKEHTYGIY</sequence>
<dbReference type="Pfam" id="PF01161">
    <property type="entry name" value="PBP"/>
    <property type="match status" value="1"/>
</dbReference>
<accession>A0A3B5AII2</accession>
<evidence type="ECO:0000256" key="5">
    <source>
        <dbReference type="ARBA" id="ARBA00023128"/>
    </source>
</evidence>
<keyword evidence="3 12" id="KW-0689">Ribosomal protein</keyword>
<evidence type="ECO:0000256" key="1">
    <source>
        <dbReference type="ARBA" id="ARBA00004173"/>
    </source>
</evidence>
<evidence type="ECO:0000313" key="12">
    <source>
        <dbReference type="RefSeq" id="XP_008282553.1"/>
    </source>
</evidence>
<evidence type="ECO:0000256" key="6">
    <source>
        <dbReference type="ARBA" id="ARBA00023274"/>
    </source>
</evidence>
<evidence type="ECO:0000313" key="11">
    <source>
        <dbReference type="Proteomes" id="UP000694891"/>
    </source>
</evidence>
<dbReference type="PANTHER" id="PTHR11362">
    <property type="entry name" value="PHOSPHATIDYLETHANOLAMINE-BINDING PROTEIN"/>
    <property type="match status" value="1"/>
</dbReference>
<name>A0A3B5AII2_9TELE</name>
<evidence type="ECO:0000256" key="4">
    <source>
        <dbReference type="ARBA" id="ARBA00023054"/>
    </source>
</evidence>
<dbReference type="STRING" id="144197.ENSSPAP00000017639"/>
<proteinExistence type="inferred from homology"/>
<dbReference type="AlphaFoldDB" id="A0A3B5AII2"/>
<dbReference type="RefSeq" id="XP_008282553.1">
    <property type="nucleotide sequence ID" value="XM_008284331.1"/>
</dbReference>
<dbReference type="GeneTree" id="ENSGT00900000141125"/>
<dbReference type="InterPro" id="IPR036610">
    <property type="entry name" value="PEBP-like_sf"/>
</dbReference>
<dbReference type="SUPFAM" id="SSF49777">
    <property type="entry name" value="PEBP-like"/>
    <property type="match status" value="1"/>
</dbReference>
<keyword evidence="6" id="KW-0687">Ribonucleoprotein</keyword>
<dbReference type="CDD" id="cd00866">
    <property type="entry name" value="PEBP_euk"/>
    <property type="match status" value="1"/>
</dbReference>
<dbReference type="GO" id="GO:0005743">
    <property type="term" value="C:mitochondrial inner membrane"/>
    <property type="evidence" value="ECO:0007669"/>
    <property type="project" value="UniProtKB-ARBA"/>
</dbReference>
<comment type="subcellular location">
    <subcellularLocation>
        <location evidence="1">Mitochondrion</location>
    </subcellularLocation>
</comment>
<organism evidence="10">
    <name type="scientific">Stegastes partitus</name>
    <name type="common">bicolor damselfish</name>
    <dbReference type="NCBI Taxonomy" id="144197"/>
    <lineage>
        <taxon>Eukaryota</taxon>
        <taxon>Metazoa</taxon>
        <taxon>Chordata</taxon>
        <taxon>Craniata</taxon>
        <taxon>Vertebrata</taxon>
        <taxon>Euteleostomi</taxon>
        <taxon>Actinopterygii</taxon>
        <taxon>Neopterygii</taxon>
        <taxon>Teleostei</taxon>
        <taxon>Neoteleostei</taxon>
        <taxon>Acanthomorphata</taxon>
        <taxon>Ovalentaria</taxon>
        <taxon>Pomacentridae</taxon>
        <taxon>Stegastes</taxon>
    </lineage>
</organism>
<gene>
    <name evidence="12" type="primary">mrpl38</name>
    <name evidence="13" type="synonym">LOC103374825</name>
</gene>
<reference evidence="10" key="1">
    <citation type="submission" date="2023-09" db="UniProtKB">
        <authorList>
            <consortium name="Ensembl"/>
        </authorList>
    </citation>
    <scope>IDENTIFICATION</scope>
</reference>
<evidence type="ECO:0000313" key="13">
    <source>
        <dbReference type="RefSeq" id="XP_008303197.1"/>
    </source>
</evidence>
<protein>
    <recommendedName>
        <fullName evidence="8">Large ribosomal subunit protein mL38</fullName>
    </recommendedName>
    <alternativeName>
        <fullName evidence="9">39S ribosomal protein L38, mitochondrial</fullName>
    </alternativeName>
</protein>
<keyword evidence="11" id="KW-1185">Reference proteome</keyword>
<dbReference type="OrthoDB" id="2153661at2759"/>
<reference evidence="12 13" key="2">
    <citation type="submission" date="2025-04" db="UniProtKB">
        <authorList>
            <consortium name="RefSeq"/>
        </authorList>
    </citation>
    <scope>IDENTIFICATION</scope>
</reference>
<comment type="similarity">
    <text evidence="7">Belongs to the phosphatidylethanolamine-binding protein family. Mitochondrion-specific ribosomal protein mL38 subfamily.</text>
</comment>
<dbReference type="GeneID" id="103374825"/>
<dbReference type="Gene3D" id="3.90.280.10">
    <property type="entry name" value="PEBP-like"/>
    <property type="match status" value="1"/>
</dbReference>
<dbReference type="Proteomes" id="UP000694891">
    <property type="component" value="Unplaced"/>
</dbReference>
<dbReference type="CTD" id="64978"/>
<dbReference type="GO" id="GO:0005762">
    <property type="term" value="C:mitochondrial large ribosomal subunit"/>
    <property type="evidence" value="ECO:0007669"/>
    <property type="project" value="TreeGrafter"/>
</dbReference>
<evidence type="ECO:0000313" key="10">
    <source>
        <dbReference type="Ensembl" id="ENSSPAP00000017639.1"/>
    </source>
</evidence>
<keyword evidence="5" id="KW-0496">Mitochondrion</keyword>
<dbReference type="FunFam" id="3.90.280.10:FF:000002">
    <property type="entry name" value="39S ribosomal protein L38, mitochondrial"/>
    <property type="match status" value="1"/>
</dbReference>
<dbReference type="RefSeq" id="XP_008303197.1">
    <property type="nucleotide sequence ID" value="XM_008304975.1"/>
</dbReference>
<evidence type="ECO:0000256" key="7">
    <source>
        <dbReference type="ARBA" id="ARBA00038016"/>
    </source>
</evidence>
<dbReference type="InterPro" id="IPR008914">
    <property type="entry name" value="PEBP"/>
</dbReference>
<evidence type="ECO:0000256" key="3">
    <source>
        <dbReference type="ARBA" id="ARBA00022980"/>
    </source>
</evidence>
<dbReference type="Ensembl" id="ENSSPAT00000017913.1">
    <property type="protein sequence ID" value="ENSSPAP00000017639.1"/>
    <property type="gene ID" value="ENSSPAG00000013315.1"/>
</dbReference>
<dbReference type="PANTHER" id="PTHR11362:SF133">
    <property type="entry name" value="LARGE RIBOSOMAL SUBUNIT PROTEIN ML38"/>
    <property type="match status" value="1"/>
</dbReference>
<evidence type="ECO:0000256" key="8">
    <source>
        <dbReference type="ARBA" id="ARBA00039444"/>
    </source>
</evidence>
<keyword evidence="2" id="KW-0809">Transit peptide</keyword>
<dbReference type="InterPro" id="IPR035810">
    <property type="entry name" value="PEBP_euk"/>
</dbReference>